<gene>
    <name evidence="5" type="ORF">HF519_05550</name>
</gene>
<name>A0A848DEQ7_9PSEU</name>
<protein>
    <submittedName>
        <fullName evidence="5">Xanthine dehydrogenase family protein molybdopterin-binding subunit</fullName>
    </submittedName>
</protein>
<keyword evidence="6" id="KW-1185">Reference proteome</keyword>
<keyword evidence="2" id="KW-0560">Oxidoreductase</keyword>
<dbReference type="Pfam" id="PF01315">
    <property type="entry name" value="Ald_Xan_dh_C"/>
    <property type="match status" value="1"/>
</dbReference>
<organism evidence="5 6">
    <name type="scientific">Pseudonocardia bannensis</name>
    <dbReference type="NCBI Taxonomy" id="630973"/>
    <lineage>
        <taxon>Bacteria</taxon>
        <taxon>Bacillati</taxon>
        <taxon>Actinomycetota</taxon>
        <taxon>Actinomycetes</taxon>
        <taxon>Pseudonocardiales</taxon>
        <taxon>Pseudonocardiaceae</taxon>
        <taxon>Pseudonocardia</taxon>
    </lineage>
</organism>
<dbReference type="InterPro" id="IPR016208">
    <property type="entry name" value="Ald_Oxase/xanthine_DH-like"/>
</dbReference>
<feature type="domain" description="Aldehyde oxidase/xanthine dehydrogenase a/b hammerhead" evidence="4">
    <location>
        <begin position="46"/>
        <end position="158"/>
    </location>
</feature>
<dbReference type="SMART" id="SM01008">
    <property type="entry name" value="Ald_Xan_dh_C"/>
    <property type="match status" value="1"/>
</dbReference>
<keyword evidence="1" id="KW-0500">Molybdenum</keyword>
<dbReference type="SUPFAM" id="SSF54665">
    <property type="entry name" value="CO dehydrogenase molybdoprotein N-domain-like"/>
    <property type="match status" value="1"/>
</dbReference>
<dbReference type="PANTHER" id="PTHR11908">
    <property type="entry name" value="XANTHINE DEHYDROGENASE"/>
    <property type="match status" value="1"/>
</dbReference>
<evidence type="ECO:0000256" key="3">
    <source>
        <dbReference type="SAM" id="MobiDB-lite"/>
    </source>
</evidence>
<feature type="compositionally biased region" description="Basic and acidic residues" evidence="3">
    <location>
        <begin position="13"/>
        <end position="25"/>
    </location>
</feature>
<dbReference type="Gene3D" id="3.30.365.10">
    <property type="entry name" value="Aldehyde oxidase/xanthine dehydrogenase, molybdopterin binding domain"/>
    <property type="match status" value="4"/>
</dbReference>
<dbReference type="Pfam" id="PF02738">
    <property type="entry name" value="MoCoBD_1"/>
    <property type="match status" value="1"/>
</dbReference>
<dbReference type="InterPro" id="IPR036856">
    <property type="entry name" value="Ald_Oxase/Xan_DH_a/b_sf"/>
</dbReference>
<dbReference type="Proteomes" id="UP000586918">
    <property type="component" value="Unassembled WGS sequence"/>
</dbReference>
<dbReference type="PANTHER" id="PTHR11908:SF132">
    <property type="entry name" value="ALDEHYDE OXIDASE 1-RELATED"/>
    <property type="match status" value="1"/>
</dbReference>
<reference evidence="5 6" key="1">
    <citation type="submission" date="2020-04" db="EMBL/GenBank/DDBJ databases">
        <authorList>
            <person name="Klaysubun C."/>
            <person name="Duangmal K."/>
            <person name="Lipun K."/>
        </authorList>
    </citation>
    <scope>NUCLEOTIDE SEQUENCE [LARGE SCALE GENOMIC DNA]</scope>
    <source>
        <strain evidence="5 6">DSM 45300</strain>
    </source>
</reference>
<dbReference type="InterPro" id="IPR008274">
    <property type="entry name" value="AldOxase/xan_DH_MoCoBD1"/>
</dbReference>
<dbReference type="InterPro" id="IPR000674">
    <property type="entry name" value="Ald_Oxase/Xan_DH_a/b"/>
</dbReference>
<dbReference type="RefSeq" id="WP_169410745.1">
    <property type="nucleotide sequence ID" value="NZ_JAAXKZ010000012.1"/>
</dbReference>
<dbReference type="EMBL" id="JAAXKZ010000012">
    <property type="protein sequence ID" value="NMH91064.1"/>
    <property type="molecule type" value="Genomic_DNA"/>
</dbReference>
<feature type="region of interest" description="Disordered" evidence="3">
    <location>
        <begin position="1"/>
        <end position="33"/>
    </location>
</feature>
<dbReference type="AlphaFoldDB" id="A0A848DEQ7"/>
<feature type="region of interest" description="Disordered" evidence="3">
    <location>
        <begin position="808"/>
        <end position="842"/>
    </location>
</feature>
<dbReference type="GO" id="GO:0005506">
    <property type="term" value="F:iron ion binding"/>
    <property type="evidence" value="ECO:0007669"/>
    <property type="project" value="InterPro"/>
</dbReference>
<dbReference type="GO" id="GO:0016491">
    <property type="term" value="F:oxidoreductase activity"/>
    <property type="evidence" value="ECO:0007669"/>
    <property type="project" value="UniProtKB-KW"/>
</dbReference>
<evidence type="ECO:0000313" key="6">
    <source>
        <dbReference type="Proteomes" id="UP000586918"/>
    </source>
</evidence>
<dbReference type="InterPro" id="IPR037165">
    <property type="entry name" value="AldOxase/xan_DH_Mopterin-bd_sf"/>
</dbReference>
<dbReference type="InterPro" id="IPR046867">
    <property type="entry name" value="AldOxase/xan_DH_MoCoBD2"/>
</dbReference>
<proteinExistence type="predicted"/>
<dbReference type="SUPFAM" id="SSF56003">
    <property type="entry name" value="Molybdenum cofactor-binding domain"/>
    <property type="match status" value="1"/>
</dbReference>
<evidence type="ECO:0000256" key="1">
    <source>
        <dbReference type="ARBA" id="ARBA00022505"/>
    </source>
</evidence>
<dbReference type="Pfam" id="PF20256">
    <property type="entry name" value="MoCoBD_2"/>
    <property type="match status" value="1"/>
</dbReference>
<sequence length="842" mass="90961">MTETLPTAPPTRPRAERHAPERRETGSGNKLVGRSVPRTEDLALLTGTARFIDDIRLPGMLYAKILRSTTAHARLNGVDLSKALQQPGVRGAICGQDLLGKVKPWGDMMQDLLVGDHFPFATDKILYEGQEIAAVVADSKYAALDALEVIEVDYDELPVLVDPEGALDPESPLIQEGINYEFGEGNIFDRYRVRVGDAAAAAADADVVVRQRFVSNRQAGAALDPHGCVASYDSFTGVLTIYSSTQSIFMVRDVLADTLQIPRNRVRVVIPEVGAGFGSKAQMFAHEVIASVLSMQLGRPVHLVLGRGEIFRAGTARTGQVRYAEMYLKRDGEITGYRDYIVHDCGAQSLWGNQVVHIGTNVGMLPYPIPNIHIDADVVHTNTAPAGPLRGFGIPETIWAKEQLVDMAAERLGMDPLDLRARNVVQPESFPYRTPMGQVIDSTSIDRCLQTCAEAIGWREKKARPEPNEGVGLAVSMKYTSCRHPSLDTDLSAVRVRLETDGTVTIFSSDVSHGQGHATFLAQIVSDVLGVGFEKVALAPPDSATAPFGLGTYASRAAAVLGTACRQAAERLREKVVAIAAHVLEANPEDLDTGNDRVHVRGLPDTGLYLENLAGYAAYRTHQLPPGFEPTLEAVATYDTPTEREAPDGSGNFSVTYSGAAHAAHVRVDPDTGRITVIDYAMAHDTGTVINPLIVEGQHQGGFLMGIGMALGEDYVYDDQGRLLNASFKDYQAPYATELPELTKMFEIPAPSVNIPGGQKGAGESGTGPVPAAIGNAVYDATGVRFTALPITPDRMLLALREKERRGLDSFRYPDDMPDFTSPRTPDEWPTPTGSDEGDLLL</sequence>
<evidence type="ECO:0000259" key="4">
    <source>
        <dbReference type="SMART" id="SM01008"/>
    </source>
</evidence>
<evidence type="ECO:0000256" key="2">
    <source>
        <dbReference type="ARBA" id="ARBA00023002"/>
    </source>
</evidence>
<comment type="caution">
    <text evidence="5">The sequence shown here is derived from an EMBL/GenBank/DDBJ whole genome shotgun (WGS) entry which is preliminary data.</text>
</comment>
<accession>A0A848DEQ7</accession>
<evidence type="ECO:0000313" key="5">
    <source>
        <dbReference type="EMBL" id="NMH91064.1"/>
    </source>
</evidence>
<dbReference type="Gene3D" id="3.90.1170.50">
    <property type="entry name" value="Aldehyde oxidase/xanthine dehydrogenase, a/b hammerhead"/>
    <property type="match status" value="1"/>
</dbReference>